<evidence type="ECO:0000256" key="1">
    <source>
        <dbReference type="SAM" id="MobiDB-lite"/>
    </source>
</evidence>
<protein>
    <submittedName>
        <fullName evidence="2">Uncharacterized protein</fullName>
    </submittedName>
</protein>
<sequence>MPPKRKHAKLQRSSSPTRLPPGNGVGFRARLRSIVHSEASPASDSACDVTTLPLTVEQQFRMHLLWDSCSPSTKEDVSDKAADKDADQIAALMDAFTRAGSALHATAFARLAQHRESFDKQVAGLTEDSNRALEDNERLYAGNIAVPFKFTLFESQNFPSDIVLAHLSSLAHEVHQAEKDVRKLAAEWDECIKAEENIWRELGNDGNERSCHARPDESLSPAEKDAYEKEAKAIVESGCQKIDDLETECKNRCQALLQQAFQKSLMEMD</sequence>
<reference evidence="2" key="1">
    <citation type="journal article" date="2021" name="IMA Fungus">
        <title>Genomic characterization of three marine fungi, including Emericellopsis atlantica sp. nov. with signatures of a generalist lifestyle and marine biomass degradation.</title>
        <authorList>
            <person name="Hagestad O.C."/>
            <person name="Hou L."/>
            <person name="Andersen J.H."/>
            <person name="Hansen E.H."/>
            <person name="Altermark B."/>
            <person name="Li C."/>
            <person name="Kuhnert E."/>
            <person name="Cox R.J."/>
            <person name="Crous P.W."/>
            <person name="Spatafora J.W."/>
            <person name="Lail K."/>
            <person name="Amirebrahimi M."/>
            <person name="Lipzen A."/>
            <person name="Pangilinan J."/>
            <person name="Andreopoulos W."/>
            <person name="Hayes R.D."/>
            <person name="Ng V."/>
            <person name="Grigoriev I.V."/>
            <person name="Jackson S.A."/>
            <person name="Sutton T.D.S."/>
            <person name="Dobson A.D.W."/>
            <person name="Rama T."/>
        </authorList>
    </citation>
    <scope>NUCLEOTIDE SEQUENCE</scope>
    <source>
        <strain evidence="2">TS7</strain>
    </source>
</reference>
<dbReference type="Proteomes" id="UP000887229">
    <property type="component" value="Unassembled WGS sequence"/>
</dbReference>
<accession>A0A9P7ZQ48</accession>
<dbReference type="GeneID" id="70295779"/>
<feature type="region of interest" description="Disordered" evidence="1">
    <location>
        <begin position="1"/>
        <end position="26"/>
    </location>
</feature>
<evidence type="ECO:0000313" key="2">
    <source>
        <dbReference type="EMBL" id="KAG9255650.1"/>
    </source>
</evidence>
<dbReference type="OrthoDB" id="10350277at2759"/>
<feature type="compositionally biased region" description="Basic residues" evidence="1">
    <location>
        <begin position="1"/>
        <end position="10"/>
    </location>
</feature>
<dbReference type="RefSeq" id="XP_046119574.1">
    <property type="nucleotide sequence ID" value="XM_046264876.1"/>
</dbReference>
<dbReference type="EMBL" id="MU251250">
    <property type="protein sequence ID" value="KAG9255650.1"/>
    <property type="molecule type" value="Genomic_DNA"/>
</dbReference>
<organism evidence="2 3">
    <name type="scientific">Emericellopsis atlantica</name>
    <dbReference type="NCBI Taxonomy" id="2614577"/>
    <lineage>
        <taxon>Eukaryota</taxon>
        <taxon>Fungi</taxon>
        <taxon>Dikarya</taxon>
        <taxon>Ascomycota</taxon>
        <taxon>Pezizomycotina</taxon>
        <taxon>Sordariomycetes</taxon>
        <taxon>Hypocreomycetidae</taxon>
        <taxon>Hypocreales</taxon>
        <taxon>Bionectriaceae</taxon>
        <taxon>Emericellopsis</taxon>
    </lineage>
</organism>
<keyword evidence="3" id="KW-1185">Reference proteome</keyword>
<name>A0A9P7ZQ48_9HYPO</name>
<dbReference type="AlphaFoldDB" id="A0A9P7ZQ48"/>
<gene>
    <name evidence="2" type="ORF">F5Z01DRAFT_672954</name>
</gene>
<proteinExistence type="predicted"/>
<comment type="caution">
    <text evidence="2">The sequence shown here is derived from an EMBL/GenBank/DDBJ whole genome shotgun (WGS) entry which is preliminary data.</text>
</comment>
<evidence type="ECO:0000313" key="3">
    <source>
        <dbReference type="Proteomes" id="UP000887229"/>
    </source>
</evidence>